<evidence type="ECO:0000259" key="1">
    <source>
        <dbReference type="Pfam" id="PF07883"/>
    </source>
</evidence>
<dbReference type="AlphaFoldDB" id="A0A1I7EP26"/>
<dbReference type="OrthoDB" id="4205621at2"/>
<proteinExistence type="predicted"/>
<dbReference type="SUPFAM" id="SSF51182">
    <property type="entry name" value="RmlC-like cupins"/>
    <property type="match status" value="1"/>
</dbReference>
<reference evidence="2 3" key="1">
    <citation type="submission" date="2016-10" db="EMBL/GenBank/DDBJ databases">
        <authorList>
            <person name="de Groot N.N."/>
        </authorList>
    </citation>
    <scope>NUCLEOTIDE SEQUENCE [LARGE SCALE GENOMIC DNA]</scope>
    <source>
        <strain evidence="2 3">LMG 27731</strain>
    </source>
</reference>
<organism evidence="2 3">
    <name type="scientific">Paraburkholderia aspalathi</name>
    <dbReference type="NCBI Taxonomy" id="1324617"/>
    <lineage>
        <taxon>Bacteria</taxon>
        <taxon>Pseudomonadati</taxon>
        <taxon>Pseudomonadota</taxon>
        <taxon>Betaproteobacteria</taxon>
        <taxon>Burkholderiales</taxon>
        <taxon>Burkholderiaceae</taxon>
        <taxon>Paraburkholderia</taxon>
    </lineage>
</organism>
<dbReference type="InterPro" id="IPR014710">
    <property type="entry name" value="RmlC-like_jellyroll"/>
</dbReference>
<sequence>MSEATENDASDAATNQRSAIRAYKLYTGRDNASHVLKGTVSENSRTDVVAVHFKETSAHGSFAWHNAPEAQFVITLSGTLQFKTRDGETFLLQTGDVLIAEDTAGSGHEWSMIGDQPWKRAYVVLKPGATDLFIPDPCTAGG</sequence>
<evidence type="ECO:0000313" key="2">
    <source>
        <dbReference type="EMBL" id="SFU25665.1"/>
    </source>
</evidence>
<dbReference type="EMBL" id="FPBH01000039">
    <property type="protein sequence ID" value="SFU25665.1"/>
    <property type="molecule type" value="Genomic_DNA"/>
</dbReference>
<name>A0A1I7EP26_9BURK</name>
<protein>
    <submittedName>
        <fullName evidence="2">Cupin domain protein</fullName>
    </submittedName>
</protein>
<evidence type="ECO:0000313" key="3">
    <source>
        <dbReference type="Proteomes" id="UP000198844"/>
    </source>
</evidence>
<dbReference type="Proteomes" id="UP000198844">
    <property type="component" value="Unassembled WGS sequence"/>
</dbReference>
<dbReference type="InterPro" id="IPR011051">
    <property type="entry name" value="RmlC_Cupin_sf"/>
</dbReference>
<dbReference type="Gene3D" id="2.60.120.10">
    <property type="entry name" value="Jelly Rolls"/>
    <property type="match status" value="1"/>
</dbReference>
<gene>
    <name evidence="2" type="ORF">SAMN05192563_103969</name>
</gene>
<dbReference type="RefSeq" id="WP_143131833.1">
    <property type="nucleotide sequence ID" value="NZ_FPBH01000039.1"/>
</dbReference>
<dbReference type="Pfam" id="PF07883">
    <property type="entry name" value="Cupin_2"/>
    <property type="match status" value="1"/>
</dbReference>
<feature type="domain" description="Cupin type-2" evidence="1">
    <location>
        <begin position="59"/>
        <end position="117"/>
    </location>
</feature>
<dbReference type="InterPro" id="IPR013096">
    <property type="entry name" value="Cupin_2"/>
</dbReference>
<accession>A0A1I7EP26</accession>